<dbReference type="EC" id="2.3.2.34" evidence="7"/>
<evidence type="ECO:0000259" key="15">
    <source>
        <dbReference type="PROSITE" id="PS50127"/>
    </source>
</evidence>
<accession>A0A9P8PZH0</accession>
<feature type="active site" description="Glycyl thioester intermediate" evidence="12">
    <location>
        <position position="109"/>
    </location>
</feature>
<evidence type="ECO:0000256" key="4">
    <source>
        <dbReference type="ARBA" id="ARBA00022786"/>
    </source>
</evidence>
<comment type="catalytic activity">
    <reaction evidence="6">
        <text>[E1 NEDD8-activating enzyme]-S-[NEDD8 protein]-yl-L-cysteine + [E2 NEDD8-conjugating enzyme]-L-cysteine = [E1 NEDD8-activating enzyme]-L-cysteine + [E2 NEDD8-conjugating enzyme]-S-[NEDD8-protein]-yl-L-cysteine.</text>
        <dbReference type="EC" id="2.3.2.34"/>
    </reaction>
</comment>
<dbReference type="EMBL" id="JAEUBF010000117">
    <property type="protein sequence ID" value="KAH3680412.1"/>
    <property type="molecule type" value="Genomic_DNA"/>
</dbReference>
<dbReference type="InterPro" id="IPR016135">
    <property type="entry name" value="UBQ-conjugating_enzyme/RWD"/>
</dbReference>
<dbReference type="InterPro" id="IPR000608">
    <property type="entry name" value="UBC"/>
</dbReference>
<evidence type="ECO:0000256" key="9">
    <source>
        <dbReference type="ARBA" id="ARBA00044092"/>
    </source>
</evidence>
<evidence type="ECO:0000313" key="16">
    <source>
        <dbReference type="EMBL" id="KAH3680412.1"/>
    </source>
</evidence>
<dbReference type="Proteomes" id="UP000769528">
    <property type="component" value="Unassembled WGS sequence"/>
</dbReference>
<dbReference type="PANTHER" id="PTHR24067">
    <property type="entry name" value="UBIQUITIN-CONJUGATING ENZYME E2"/>
    <property type="match status" value="1"/>
</dbReference>
<keyword evidence="5 13" id="KW-0067">ATP-binding</keyword>
<evidence type="ECO:0000256" key="3">
    <source>
        <dbReference type="ARBA" id="ARBA00022741"/>
    </source>
</evidence>
<dbReference type="CDD" id="cd23794">
    <property type="entry name" value="UBCc_UBE2F_UBE2M"/>
    <property type="match status" value="1"/>
</dbReference>
<dbReference type="PROSITE" id="PS00183">
    <property type="entry name" value="UBC_1"/>
    <property type="match status" value="1"/>
</dbReference>
<evidence type="ECO:0000313" key="17">
    <source>
        <dbReference type="Proteomes" id="UP000769528"/>
    </source>
</evidence>
<name>A0A9P8PZH0_9ASCO</name>
<reference evidence="16" key="1">
    <citation type="journal article" date="2021" name="Open Biol.">
        <title>Shared evolutionary footprints suggest mitochondrial oxidative damage underlies multiple complex I losses in fungi.</title>
        <authorList>
            <person name="Schikora-Tamarit M.A."/>
            <person name="Marcet-Houben M."/>
            <person name="Nosek J."/>
            <person name="Gabaldon T."/>
        </authorList>
    </citation>
    <scope>NUCLEOTIDE SEQUENCE</scope>
    <source>
        <strain evidence="16">CBS6341</strain>
    </source>
</reference>
<protein>
    <recommendedName>
        <fullName evidence="9">NEDD8-conjugating enzyme UBC12</fullName>
        <ecNumber evidence="7">2.3.2.34</ecNumber>
    </recommendedName>
    <alternativeName>
        <fullName evidence="8">NEDD8-conjugating enzyme Ubc12</fullName>
    </alternativeName>
    <alternativeName>
        <fullName evidence="10">RUB1-conjugating enzyme</fullName>
    </alternativeName>
    <alternativeName>
        <fullName evidence="11">Ubiquitin carrier protein 12</fullName>
    </alternativeName>
</protein>
<keyword evidence="4 13" id="KW-0833">Ubl conjugation pathway</keyword>
<dbReference type="Gene3D" id="3.10.110.10">
    <property type="entry name" value="Ubiquitin Conjugating Enzyme"/>
    <property type="match status" value="1"/>
</dbReference>
<evidence type="ECO:0000256" key="13">
    <source>
        <dbReference type="RuleBase" id="RU362109"/>
    </source>
</evidence>
<evidence type="ECO:0000256" key="6">
    <source>
        <dbReference type="ARBA" id="ARBA00043698"/>
    </source>
</evidence>
<evidence type="ECO:0000256" key="8">
    <source>
        <dbReference type="ARBA" id="ARBA00044084"/>
    </source>
</evidence>
<proteinExistence type="inferred from homology"/>
<reference evidence="16" key="2">
    <citation type="submission" date="2021-01" db="EMBL/GenBank/DDBJ databases">
        <authorList>
            <person name="Schikora-Tamarit M.A."/>
        </authorList>
    </citation>
    <scope>NUCLEOTIDE SEQUENCE</scope>
    <source>
        <strain evidence="16">CBS6341</strain>
    </source>
</reference>
<evidence type="ECO:0000256" key="10">
    <source>
        <dbReference type="ARBA" id="ARBA00044279"/>
    </source>
</evidence>
<dbReference type="InterPro" id="IPR023313">
    <property type="entry name" value="UBQ-conjugating_AS"/>
</dbReference>
<keyword evidence="3 13" id="KW-0547">Nucleotide-binding</keyword>
<comment type="similarity">
    <text evidence="13">Belongs to the ubiquitin-conjugating enzyme family.</text>
</comment>
<comment type="pathway">
    <text evidence="1">Protein modification; protein neddylation.</text>
</comment>
<evidence type="ECO:0000256" key="1">
    <source>
        <dbReference type="ARBA" id="ARBA00005032"/>
    </source>
</evidence>
<evidence type="ECO:0000256" key="7">
    <source>
        <dbReference type="ARBA" id="ARBA00044047"/>
    </source>
</evidence>
<evidence type="ECO:0000256" key="12">
    <source>
        <dbReference type="PROSITE-ProRule" id="PRU10133"/>
    </source>
</evidence>
<feature type="region of interest" description="Disordered" evidence="14">
    <location>
        <begin position="1"/>
        <end position="27"/>
    </location>
</feature>
<dbReference type="SMART" id="SM00212">
    <property type="entry name" value="UBCc"/>
    <property type="match status" value="1"/>
</dbReference>
<sequence length="182" mass="21020">MLKLRSLQKKKQEELQNNGSSSTKDRKLTPAQIRIEKDLKELDLPPTIKLQKVNDKEFLIIITPDEGFYQYGIFKFQILINNNFPIDCPKVKCLNKIYHPNIDLDGNICLNILREDWSPVLNLNTILVGLLFLFLEPNATDPLNKESANVLIRDKNLFKRYVLSSINGGSIDGVRYDYVLNR</sequence>
<dbReference type="FunFam" id="3.10.110.10:FF:000005">
    <property type="entry name" value="NEDD8-conjugating enzyme Ubc12"/>
    <property type="match status" value="1"/>
</dbReference>
<dbReference type="InterPro" id="IPR050113">
    <property type="entry name" value="Ub_conjugating_enzyme"/>
</dbReference>
<evidence type="ECO:0000256" key="11">
    <source>
        <dbReference type="ARBA" id="ARBA00044315"/>
    </source>
</evidence>
<keyword evidence="2" id="KW-0808">Transferase</keyword>
<evidence type="ECO:0000256" key="2">
    <source>
        <dbReference type="ARBA" id="ARBA00022679"/>
    </source>
</evidence>
<dbReference type="OrthoDB" id="10249039at2759"/>
<dbReference type="AlphaFoldDB" id="A0A9P8PZH0"/>
<dbReference type="Pfam" id="PF00179">
    <property type="entry name" value="UQ_con"/>
    <property type="match status" value="1"/>
</dbReference>
<evidence type="ECO:0000256" key="5">
    <source>
        <dbReference type="ARBA" id="ARBA00022840"/>
    </source>
</evidence>
<dbReference type="PROSITE" id="PS50127">
    <property type="entry name" value="UBC_2"/>
    <property type="match status" value="1"/>
</dbReference>
<dbReference type="GO" id="GO:0005524">
    <property type="term" value="F:ATP binding"/>
    <property type="evidence" value="ECO:0007669"/>
    <property type="project" value="UniProtKB-UniRule"/>
</dbReference>
<keyword evidence="17" id="KW-1185">Reference proteome</keyword>
<feature type="domain" description="UBC core" evidence="15">
    <location>
        <begin position="30"/>
        <end position="171"/>
    </location>
</feature>
<dbReference type="GO" id="GO:0061654">
    <property type="term" value="F:NEDD8 conjugating enzyme activity"/>
    <property type="evidence" value="ECO:0007669"/>
    <property type="project" value="UniProtKB-EC"/>
</dbReference>
<evidence type="ECO:0000256" key="14">
    <source>
        <dbReference type="SAM" id="MobiDB-lite"/>
    </source>
</evidence>
<gene>
    <name evidence="16" type="ORF">WICMUC_000343</name>
</gene>
<comment type="caution">
    <text evidence="16">The sequence shown here is derived from an EMBL/GenBank/DDBJ whole genome shotgun (WGS) entry which is preliminary data.</text>
</comment>
<dbReference type="SUPFAM" id="SSF54495">
    <property type="entry name" value="UBC-like"/>
    <property type="match status" value="1"/>
</dbReference>
<organism evidence="16 17">
    <name type="scientific">Wickerhamomyces mucosus</name>
    <dbReference type="NCBI Taxonomy" id="1378264"/>
    <lineage>
        <taxon>Eukaryota</taxon>
        <taxon>Fungi</taxon>
        <taxon>Dikarya</taxon>
        <taxon>Ascomycota</taxon>
        <taxon>Saccharomycotina</taxon>
        <taxon>Saccharomycetes</taxon>
        <taxon>Phaffomycetales</taxon>
        <taxon>Wickerhamomycetaceae</taxon>
        <taxon>Wickerhamomyces</taxon>
    </lineage>
</organism>